<comment type="catalytic activity">
    <reaction evidence="7">
        <text>N-terminal N-formyl-L-methionyl-[peptide] + H2O = N-terminal L-methionyl-[peptide] + formate</text>
        <dbReference type="Rhea" id="RHEA:24420"/>
        <dbReference type="Rhea" id="RHEA-COMP:10639"/>
        <dbReference type="Rhea" id="RHEA-COMP:10640"/>
        <dbReference type="ChEBI" id="CHEBI:15377"/>
        <dbReference type="ChEBI" id="CHEBI:15740"/>
        <dbReference type="ChEBI" id="CHEBI:49298"/>
        <dbReference type="ChEBI" id="CHEBI:64731"/>
        <dbReference type="EC" id="3.5.1.88"/>
    </reaction>
</comment>
<name>A0AAW1QUN1_9CHLO</name>
<dbReference type="EMBL" id="JALJOU010000078">
    <property type="protein sequence ID" value="KAK9824990.1"/>
    <property type="molecule type" value="Genomic_DNA"/>
</dbReference>
<evidence type="ECO:0000256" key="6">
    <source>
        <dbReference type="ARBA" id="ARBA00037114"/>
    </source>
</evidence>
<organism evidence="8 9">
    <name type="scientific">Elliptochloris bilobata</name>
    <dbReference type="NCBI Taxonomy" id="381761"/>
    <lineage>
        <taxon>Eukaryota</taxon>
        <taxon>Viridiplantae</taxon>
        <taxon>Chlorophyta</taxon>
        <taxon>core chlorophytes</taxon>
        <taxon>Trebouxiophyceae</taxon>
        <taxon>Trebouxiophyceae incertae sedis</taxon>
        <taxon>Elliptochloris clade</taxon>
        <taxon>Elliptochloris</taxon>
    </lineage>
</organism>
<comment type="function">
    <text evidence="6 7">Removes the formyl group from the N-terminal Met of newly synthesized proteins.</text>
</comment>
<evidence type="ECO:0000256" key="7">
    <source>
        <dbReference type="RuleBase" id="RU362111"/>
    </source>
</evidence>
<dbReference type="CDD" id="cd00487">
    <property type="entry name" value="Pep_deformylase"/>
    <property type="match status" value="1"/>
</dbReference>
<dbReference type="GO" id="GO:0009507">
    <property type="term" value="C:chloroplast"/>
    <property type="evidence" value="ECO:0007669"/>
    <property type="project" value="UniProtKB-SubCell"/>
</dbReference>
<dbReference type="PIRSF" id="PIRSF004749">
    <property type="entry name" value="Pep_def"/>
    <property type="match status" value="1"/>
</dbReference>
<dbReference type="Gene3D" id="3.90.45.10">
    <property type="entry name" value="Peptide deformylase"/>
    <property type="match status" value="1"/>
</dbReference>
<comment type="caution">
    <text evidence="8">The sequence shown here is derived from an EMBL/GenBank/DDBJ whole genome shotgun (WGS) entry which is preliminary data.</text>
</comment>
<dbReference type="EC" id="3.5.1.88" evidence="2 7"/>
<evidence type="ECO:0000256" key="2">
    <source>
        <dbReference type="ARBA" id="ARBA00012175"/>
    </source>
</evidence>
<evidence type="ECO:0000313" key="8">
    <source>
        <dbReference type="EMBL" id="KAK9824990.1"/>
    </source>
</evidence>
<dbReference type="Proteomes" id="UP001445335">
    <property type="component" value="Unassembled WGS sequence"/>
</dbReference>
<keyword evidence="9" id="KW-1185">Reference proteome</keyword>
<comment type="similarity">
    <text evidence="1 7">Belongs to the polypeptide deformylase family.</text>
</comment>
<dbReference type="AlphaFoldDB" id="A0AAW1QUN1"/>
<protein>
    <recommendedName>
        <fullName evidence="2 7">Peptide deformylase</fullName>
        <ecNumber evidence="2 7">3.5.1.88</ecNumber>
    </recommendedName>
</protein>
<evidence type="ECO:0000256" key="3">
    <source>
        <dbReference type="ARBA" id="ARBA00022723"/>
    </source>
</evidence>
<evidence type="ECO:0000256" key="5">
    <source>
        <dbReference type="ARBA" id="ARBA00022917"/>
    </source>
</evidence>
<dbReference type="SUPFAM" id="SSF56420">
    <property type="entry name" value="Peptide deformylase"/>
    <property type="match status" value="1"/>
</dbReference>
<gene>
    <name evidence="8" type="ORF">WJX81_005035</name>
</gene>
<dbReference type="GO" id="GO:0042586">
    <property type="term" value="F:peptide deformylase activity"/>
    <property type="evidence" value="ECO:0007669"/>
    <property type="project" value="UniProtKB-EC"/>
</dbReference>
<keyword evidence="7" id="KW-0809">Transit peptide</keyword>
<dbReference type="InterPro" id="IPR036821">
    <property type="entry name" value="Peptide_deformylase_sf"/>
</dbReference>
<reference evidence="8 9" key="1">
    <citation type="journal article" date="2024" name="Nat. Commun.">
        <title>Phylogenomics reveals the evolutionary origins of lichenization in chlorophyte algae.</title>
        <authorList>
            <person name="Puginier C."/>
            <person name="Libourel C."/>
            <person name="Otte J."/>
            <person name="Skaloud P."/>
            <person name="Haon M."/>
            <person name="Grisel S."/>
            <person name="Petersen M."/>
            <person name="Berrin J.G."/>
            <person name="Delaux P.M."/>
            <person name="Dal Grande F."/>
            <person name="Keller J."/>
        </authorList>
    </citation>
    <scope>NUCLEOTIDE SEQUENCE [LARGE SCALE GENOMIC DNA]</scope>
    <source>
        <strain evidence="8 9">SAG 245.80</strain>
    </source>
</reference>
<evidence type="ECO:0000256" key="1">
    <source>
        <dbReference type="ARBA" id="ARBA00010759"/>
    </source>
</evidence>
<dbReference type="InterPro" id="IPR023635">
    <property type="entry name" value="Peptide_deformylase"/>
</dbReference>
<dbReference type="PRINTS" id="PR01576">
    <property type="entry name" value="PDEFORMYLASE"/>
</dbReference>
<keyword evidence="7" id="KW-0934">Plastid</keyword>
<accession>A0AAW1QUN1</accession>
<evidence type="ECO:0000313" key="9">
    <source>
        <dbReference type="Proteomes" id="UP001445335"/>
    </source>
</evidence>
<keyword evidence="3 7" id="KW-0479">Metal-binding</keyword>
<keyword evidence="7" id="KW-0150">Chloroplast</keyword>
<keyword evidence="5 7" id="KW-0648">Protein biosynthesis</keyword>
<dbReference type="PANTHER" id="PTHR10458">
    <property type="entry name" value="PEPTIDE DEFORMYLASE"/>
    <property type="match status" value="1"/>
</dbReference>
<comment type="subcellular location">
    <subcellularLocation>
        <location evidence="7">Plastid</location>
        <location evidence="7">Chloroplast</location>
    </subcellularLocation>
</comment>
<dbReference type="PANTHER" id="PTHR10458:SF2">
    <property type="entry name" value="PEPTIDE DEFORMYLASE, MITOCHONDRIAL"/>
    <property type="match status" value="1"/>
</dbReference>
<keyword evidence="4 7" id="KW-0378">Hydrolase</keyword>
<dbReference type="GO" id="GO:0005739">
    <property type="term" value="C:mitochondrion"/>
    <property type="evidence" value="ECO:0007669"/>
    <property type="project" value="TreeGrafter"/>
</dbReference>
<evidence type="ECO:0000256" key="4">
    <source>
        <dbReference type="ARBA" id="ARBA00022801"/>
    </source>
</evidence>
<proteinExistence type="inferred from homology"/>
<dbReference type="Pfam" id="PF01327">
    <property type="entry name" value="Pep_deformylase"/>
    <property type="match status" value="1"/>
</dbReference>
<dbReference type="GO" id="GO:0046872">
    <property type="term" value="F:metal ion binding"/>
    <property type="evidence" value="ECO:0007669"/>
    <property type="project" value="UniProtKB-KW"/>
</dbReference>
<dbReference type="GO" id="GO:0006412">
    <property type="term" value="P:translation"/>
    <property type="evidence" value="ECO:0007669"/>
    <property type="project" value="UniProtKB-KW"/>
</dbReference>
<sequence length="131" mass="14025">MAGTPVLRKVARPVTSAMYNKKELLELVDLMVQTMRAAPGVGLAAPQIGIPLRVIVMEDKAEYVARSSPERVAALQRTPFPAFAVCNPSLRAVGSDGARFFKGCLSIPGYQAMVDRYLNVECSGFAPDGAP</sequence>